<dbReference type="KEGG" id="civ:IMZ16_02710"/>
<protein>
    <submittedName>
        <fullName evidence="6">Efflux RND transporter periplasmic adaptor subunit</fullName>
    </submittedName>
</protein>
<evidence type="ECO:0000256" key="3">
    <source>
        <dbReference type="SAM" id="Phobius"/>
    </source>
</evidence>
<organism evidence="6 7">
    <name type="scientific">Cruoricaptor ignavus</name>
    <dbReference type="NCBI Taxonomy" id="1118202"/>
    <lineage>
        <taxon>Bacteria</taxon>
        <taxon>Pseudomonadati</taxon>
        <taxon>Bacteroidota</taxon>
        <taxon>Flavobacteriia</taxon>
        <taxon>Flavobacteriales</taxon>
        <taxon>Weeksellaceae</taxon>
        <taxon>Cruoricaptor</taxon>
    </lineage>
</organism>
<dbReference type="Pfam" id="PF25989">
    <property type="entry name" value="YknX_C"/>
    <property type="match status" value="1"/>
</dbReference>
<dbReference type="NCBIfam" id="TIGR01730">
    <property type="entry name" value="RND_mfp"/>
    <property type="match status" value="1"/>
</dbReference>
<comment type="similarity">
    <text evidence="1">Belongs to the membrane fusion protein (MFP) (TC 8.A.1) family.</text>
</comment>
<keyword evidence="2" id="KW-0175">Coiled coil</keyword>
<evidence type="ECO:0000259" key="5">
    <source>
        <dbReference type="Pfam" id="PF25989"/>
    </source>
</evidence>
<dbReference type="InterPro" id="IPR006143">
    <property type="entry name" value="RND_pump_MFP"/>
</dbReference>
<dbReference type="Proteomes" id="UP000593605">
    <property type="component" value="Chromosome"/>
</dbReference>
<dbReference type="Pfam" id="PF25917">
    <property type="entry name" value="BSH_RND"/>
    <property type="match status" value="1"/>
</dbReference>
<dbReference type="PANTHER" id="PTHR30469">
    <property type="entry name" value="MULTIDRUG RESISTANCE PROTEIN MDTA"/>
    <property type="match status" value="1"/>
</dbReference>
<evidence type="ECO:0000313" key="6">
    <source>
        <dbReference type="EMBL" id="QOR74367.1"/>
    </source>
</evidence>
<feature type="domain" description="YknX-like C-terminal permuted SH3-like" evidence="5">
    <location>
        <begin position="281"/>
        <end position="349"/>
    </location>
</feature>
<dbReference type="RefSeq" id="WP_193440384.1">
    <property type="nucleotide sequence ID" value="NZ_CP063145.1"/>
</dbReference>
<keyword evidence="3" id="KW-0812">Transmembrane</keyword>
<feature type="transmembrane region" description="Helical" evidence="3">
    <location>
        <begin position="6"/>
        <end position="23"/>
    </location>
</feature>
<evidence type="ECO:0000313" key="7">
    <source>
        <dbReference type="Proteomes" id="UP000593605"/>
    </source>
</evidence>
<feature type="coiled-coil region" evidence="2">
    <location>
        <begin position="111"/>
        <end position="162"/>
    </location>
</feature>
<dbReference type="AlphaFoldDB" id="A0A7M1T507"/>
<gene>
    <name evidence="6" type="ORF">IMZ16_02710</name>
</gene>
<dbReference type="Gene3D" id="2.40.50.100">
    <property type="match status" value="1"/>
</dbReference>
<dbReference type="SUPFAM" id="SSF111369">
    <property type="entry name" value="HlyD-like secretion proteins"/>
    <property type="match status" value="1"/>
</dbReference>
<feature type="domain" description="Multidrug resistance protein MdtA-like barrel-sandwich hybrid" evidence="4">
    <location>
        <begin position="71"/>
        <end position="197"/>
    </location>
</feature>
<name>A0A7M1T507_9FLAO</name>
<evidence type="ECO:0000256" key="2">
    <source>
        <dbReference type="SAM" id="Coils"/>
    </source>
</evidence>
<keyword evidence="3" id="KW-1133">Transmembrane helix</keyword>
<dbReference type="InterPro" id="IPR058637">
    <property type="entry name" value="YknX-like_C"/>
</dbReference>
<evidence type="ECO:0000259" key="4">
    <source>
        <dbReference type="Pfam" id="PF25917"/>
    </source>
</evidence>
<dbReference type="Gene3D" id="2.40.30.170">
    <property type="match status" value="1"/>
</dbReference>
<dbReference type="EMBL" id="CP063145">
    <property type="protein sequence ID" value="QOR74367.1"/>
    <property type="molecule type" value="Genomic_DNA"/>
</dbReference>
<dbReference type="GO" id="GO:0015562">
    <property type="term" value="F:efflux transmembrane transporter activity"/>
    <property type="evidence" value="ECO:0007669"/>
    <property type="project" value="TreeGrafter"/>
</dbReference>
<reference evidence="6 7" key="1">
    <citation type="submission" date="2020-10" db="EMBL/GenBank/DDBJ databases">
        <title>Complete genome of Cruoricapor ignavus strain M1214 isolated from the blood culture of a febrile patient.</title>
        <authorList>
            <person name="Guglielmino C.J.D."/>
        </authorList>
    </citation>
    <scope>NUCLEOTIDE SEQUENCE [LARGE SCALE GENOMIC DNA]</scope>
    <source>
        <strain evidence="6 7">M1214</strain>
    </source>
</reference>
<proteinExistence type="inferred from homology"/>
<accession>A0A7M1T507</accession>
<sequence>MKKNTIITILILLAIGAGIYFILQKNKEKNEANVAVVAQKNSNVAVRTEVVKRESLSREFSANGTFKPNKQANISPEIGGQLVALYVREGSYVRAGQSIGRLGGEKINVNVSNAKANLDNAQAALNRYEMAYKTGGVTALQLDQARLAVKNAKAQMQSANLTSGDTNIISKVSGIVNQKFVEVGSVVGAGTPLVEIVDISVVKLKVDVDQSVVSHLHNGDIVKIKPDVLDSEMEGRISFIAPTASGALQFPVEIAVNNSGNTLKAGMYGTAYFNRSGASDALTVPRSAFVGSVSDGQVFIVKDNVAYLKKVQIGANLGDRVEVAGGLSAGDVVVTSGQINLQDKTKVQVLK</sequence>
<dbReference type="InterPro" id="IPR058625">
    <property type="entry name" value="MdtA-like_BSH"/>
</dbReference>
<evidence type="ECO:0000256" key="1">
    <source>
        <dbReference type="ARBA" id="ARBA00009477"/>
    </source>
</evidence>
<dbReference type="GO" id="GO:1990281">
    <property type="term" value="C:efflux pump complex"/>
    <property type="evidence" value="ECO:0007669"/>
    <property type="project" value="TreeGrafter"/>
</dbReference>
<dbReference type="Gene3D" id="2.40.420.20">
    <property type="match status" value="1"/>
</dbReference>
<dbReference type="Gene3D" id="1.10.287.470">
    <property type="entry name" value="Helix hairpin bin"/>
    <property type="match status" value="1"/>
</dbReference>
<keyword evidence="3" id="KW-0472">Membrane</keyword>